<dbReference type="Gene3D" id="1.25.40.10">
    <property type="entry name" value="Tetratricopeptide repeat domain"/>
    <property type="match status" value="1"/>
</dbReference>
<sequence>MDKNDKMTTSDEDDDLSSSDGEDKELEERASLLEGELMNNKYLYEVHLEVVEIYRKLGDIKSMRAAYDRFSEYFPLTSTIWLAWIKDEIKISTSSSEKKNILALFERAVKDYLSVDVWLEYVQYCLGNFELDETYKTLEKGLSTAGLHTNQGSLLWDLLRELELTQLALHEPLTDKWKQQVVKVVDAFKRQLSVPLMHMESSYSEWKELVGKLPSEYTIDPKPIEWGYQQALKTLKTYQPFEDQLLIEQDEETLYNIYKEYIKVTKILLLLYACMKEQ</sequence>
<proteinExistence type="predicted"/>
<feature type="region of interest" description="Disordered" evidence="6">
    <location>
        <begin position="1"/>
        <end position="25"/>
    </location>
</feature>
<name>A0AAN7VHV9_9COLE</name>
<dbReference type="InterPro" id="IPR011990">
    <property type="entry name" value="TPR-like_helical_dom_sf"/>
</dbReference>
<organism evidence="7 8">
    <name type="scientific">Pyrocoelia pectoralis</name>
    <dbReference type="NCBI Taxonomy" id="417401"/>
    <lineage>
        <taxon>Eukaryota</taxon>
        <taxon>Metazoa</taxon>
        <taxon>Ecdysozoa</taxon>
        <taxon>Arthropoda</taxon>
        <taxon>Hexapoda</taxon>
        <taxon>Insecta</taxon>
        <taxon>Pterygota</taxon>
        <taxon>Neoptera</taxon>
        <taxon>Endopterygota</taxon>
        <taxon>Coleoptera</taxon>
        <taxon>Polyphaga</taxon>
        <taxon>Elateriformia</taxon>
        <taxon>Elateroidea</taxon>
        <taxon>Lampyridae</taxon>
        <taxon>Lampyrinae</taxon>
        <taxon>Pyrocoelia</taxon>
    </lineage>
</organism>
<evidence type="ECO:0000313" key="7">
    <source>
        <dbReference type="EMBL" id="KAK5648330.1"/>
    </source>
</evidence>
<feature type="compositionally biased region" description="Acidic residues" evidence="6">
    <location>
        <begin position="10"/>
        <end position="25"/>
    </location>
</feature>
<dbReference type="PANTHER" id="PTHR17204:SF25">
    <property type="entry name" value="RRM DOMAIN-CONTAINING PROTEIN"/>
    <property type="match status" value="1"/>
</dbReference>
<comment type="subcellular location">
    <subcellularLocation>
        <location evidence="1">Nucleus</location>
    </subcellularLocation>
</comment>
<dbReference type="InterPro" id="IPR003107">
    <property type="entry name" value="HAT"/>
</dbReference>
<dbReference type="GO" id="GO:0005634">
    <property type="term" value="C:nucleus"/>
    <property type="evidence" value="ECO:0007669"/>
    <property type="project" value="UniProtKB-SubCell"/>
</dbReference>
<evidence type="ECO:0000256" key="6">
    <source>
        <dbReference type="SAM" id="MobiDB-lite"/>
    </source>
</evidence>
<keyword evidence="4" id="KW-0508">mRNA splicing</keyword>
<evidence type="ECO:0000256" key="1">
    <source>
        <dbReference type="ARBA" id="ARBA00004123"/>
    </source>
</evidence>
<keyword evidence="8" id="KW-1185">Reference proteome</keyword>
<protein>
    <recommendedName>
        <fullName evidence="9">Squamous cell carcinoma antigen recognized by T-cells 3</fullName>
    </recommendedName>
</protein>
<keyword evidence="3" id="KW-0677">Repeat</keyword>
<dbReference type="AlphaFoldDB" id="A0AAN7VHV9"/>
<evidence type="ECO:0000256" key="5">
    <source>
        <dbReference type="ARBA" id="ARBA00023242"/>
    </source>
</evidence>
<dbReference type="EMBL" id="JAVRBK010000002">
    <property type="protein sequence ID" value="KAK5648330.1"/>
    <property type="molecule type" value="Genomic_DNA"/>
</dbReference>
<gene>
    <name evidence="7" type="ORF">RI129_003222</name>
</gene>
<evidence type="ECO:0000256" key="4">
    <source>
        <dbReference type="ARBA" id="ARBA00023187"/>
    </source>
</evidence>
<dbReference type="Pfam" id="PF23240">
    <property type="entry name" value="HAT_PRP39_N"/>
    <property type="match status" value="1"/>
</dbReference>
<evidence type="ECO:0000256" key="2">
    <source>
        <dbReference type="ARBA" id="ARBA00022664"/>
    </source>
</evidence>
<dbReference type="GO" id="GO:0006397">
    <property type="term" value="P:mRNA processing"/>
    <property type="evidence" value="ECO:0007669"/>
    <property type="project" value="UniProtKB-KW"/>
</dbReference>
<dbReference type="SMART" id="SM00386">
    <property type="entry name" value="HAT"/>
    <property type="match status" value="3"/>
</dbReference>
<dbReference type="Proteomes" id="UP001329430">
    <property type="component" value="Chromosome 2"/>
</dbReference>
<evidence type="ECO:0008006" key="9">
    <source>
        <dbReference type="Google" id="ProtNLM"/>
    </source>
</evidence>
<keyword evidence="5" id="KW-0539">Nucleus</keyword>
<dbReference type="PANTHER" id="PTHR17204">
    <property type="entry name" value="PRE-MRNA PROCESSING PROTEIN PRP39-RELATED"/>
    <property type="match status" value="1"/>
</dbReference>
<reference evidence="7 8" key="1">
    <citation type="journal article" date="2024" name="Insects">
        <title>An Improved Chromosome-Level Genome Assembly of the Firefly Pyrocoelia pectoralis.</title>
        <authorList>
            <person name="Fu X."/>
            <person name="Meyer-Rochow V.B."/>
            <person name="Ballantyne L."/>
            <person name="Zhu X."/>
        </authorList>
    </citation>
    <scope>NUCLEOTIDE SEQUENCE [LARGE SCALE GENOMIC DNA]</scope>
    <source>
        <strain evidence="7">XCY_ONT2</strain>
    </source>
</reference>
<dbReference type="SUPFAM" id="SSF48452">
    <property type="entry name" value="TPR-like"/>
    <property type="match status" value="1"/>
</dbReference>
<evidence type="ECO:0000256" key="3">
    <source>
        <dbReference type="ARBA" id="ARBA00022737"/>
    </source>
</evidence>
<dbReference type="GO" id="GO:0008380">
    <property type="term" value="P:RNA splicing"/>
    <property type="evidence" value="ECO:0007669"/>
    <property type="project" value="UniProtKB-KW"/>
</dbReference>
<accession>A0AAN7VHV9</accession>
<keyword evidence="2" id="KW-0507">mRNA processing</keyword>
<comment type="caution">
    <text evidence="7">The sequence shown here is derived from an EMBL/GenBank/DDBJ whole genome shotgun (WGS) entry which is preliminary data.</text>
</comment>
<evidence type="ECO:0000313" key="8">
    <source>
        <dbReference type="Proteomes" id="UP001329430"/>
    </source>
</evidence>